<comment type="subcellular location">
    <subcellularLocation>
        <location evidence="1">Membrane</location>
        <topology evidence="1">Multi-pass membrane protein</topology>
    </subcellularLocation>
</comment>
<proteinExistence type="inferred from homology"/>
<keyword evidence="8" id="KW-1185">Reference proteome</keyword>
<dbReference type="GO" id="GO:0033573">
    <property type="term" value="C:high-affinity iron permease complex"/>
    <property type="evidence" value="ECO:0007669"/>
    <property type="project" value="InterPro"/>
</dbReference>
<evidence type="ECO:0000256" key="3">
    <source>
        <dbReference type="ARBA" id="ARBA00022692"/>
    </source>
</evidence>
<keyword evidence="4 6" id="KW-1133">Transmembrane helix</keyword>
<dbReference type="EMBL" id="MDTQ01000001">
    <property type="protein sequence ID" value="ODC05342.1"/>
    <property type="molecule type" value="Genomic_DNA"/>
</dbReference>
<feature type="transmembrane region" description="Helical" evidence="6">
    <location>
        <begin position="70"/>
        <end position="90"/>
    </location>
</feature>
<evidence type="ECO:0000256" key="5">
    <source>
        <dbReference type="ARBA" id="ARBA00023136"/>
    </source>
</evidence>
<comment type="caution">
    <text evidence="7">The sequence shown here is derived from an EMBL/GenBank/DDBJ whole genome shotgun (WGS) entry which is preliminary data.</text>
</comment>
<accession>A0A1E2VER1</accession>
<feature type="transmembrane region" description="Helical" evidence="6">
    <location>
        <begin position="6"/>
        <end position="26"/>
    </location>
</feature>
<sequence length="284" mass="31058">MEQVLFIVWRESVEAILVVGIAYAWLKQSQARQGMRYLGLGVLAGLLVACLMGAALMSAGSWLQGPAQDIFQTIMVLVAAGLIVQMVMWMRIHARSLKSELEQGLASQVESANYWGIAVLVAIAVAREGSETVVFLYGMGMAQLQSGAIGGFVLAALVGFALALATFGLLQLGSRFLSWRWFFRVSEIMLLCLAASLLVSGVERMIGLEWLPAGPDPLWDTSMWLDDSHGIGGLLATFAGYRAWPPLTVVVAFVAYWILVLSTMRWQRQRLTHRQTTSTEEASA</sequence>
<dbReference type="PANTHER" id="PTHR31632:SF2">
    <property type="entry name" value="PLASMA MEMBRANE IRON PERMEASE"/>
    <property type="match status" value="1"/>
</dbReference>
<gene>
    <name evidence="7" type="ORF">BFW38_09605</name>
</gene>
<dbReference type="STRING" id="197479.BFW38_09605"/>
<dbReference type="Pfam" id="PF03239">
    <property type="entry name" value="FTR1"/>
    <property type="match status" value="1"/>
</dbReference>
<comment type="similarity">
    <text evidence="2">Belongs to the oxidase-dependent Fe transporter (OFeT) (TC 9.A.10.1) family.</text>
</comment>
<dbReference type="InterPro" id="IPR004923">
    <property type="entry name" value="FTR1/Fip1/EfeU"/>
</dbReference>
<evidence type="ECO:0000256" key="1">
    <source>
        <dbReference type="ARBA" id="ARBA00004141"/>
    </source>
</evidence>
<dbReference type="PANTHER" id="PTHR31632">
    <property type="entry name" value="IRON TRANSPORTER FTH1"/>
    <property type="match status" value="1"/>
</dbReference>
<dbReference type="AlphaFoldDB" id="A0A1E2VER1"/>
<feature type="transmembrane region" description="Helical" evidence="6">
    <location>
        <begin position="38"/>
        <end position="58"/>
    </location>
</feature>
<keyword evidence="3 6" id="KW-0812">Transmembrane</keyword>
<evidence type="ECO:0000256" key="6">
    <source>
        <dbReference type="SAM" id="Phobius"/>
    </source>
</evidence>
<feature type="transmembrane region" description="Helical" evidence="6">
    <location>
        <begin position="147"/>
        <end position="170"/>
    </location>
</feature>
<feature type="transmembrane region" description="Helical" evidence="6">
    <location>
        <begin position="243"/>
        <end position="264"/>
    </location>
</feature>
<evidence type="ECO:0000313" key="7">
    <source>
        <dbReference type="EMBL" id="ODC05342.1"/>
    </source>
</evidence>
<name>A0A1E2VER1_9GAMM</name>
<keyword evidence="5 6" id="KW-0472">Membrane</keyword>
<protein>
    <submittedName>
        <fullName evidence="7">FTR1 family iron permease</fullName>
    </submittedName>
</protein>
<evidence type="ECO:0000313" key="8">
    <source>
        <dbReference type="Proteomes" id="UP000094291"/>
    </source>
</evidence>
<organism evidence="7 8">
    <name type="scientific">Terasakiispira papahanaumokuakeensis</name>
    <dbReference type="NCBI Taxonomy" id="197479"/>
    <lineage>
        <taxon>Bacteria</taxon>
        <taxon>Pseudomonadati</taxon>
        <taxon>Pseudomonadota</taxon>
        <taxon>Gammaproteobacteria</taxon>
        <taxon>Oceanospirillales</taxon>
        <taxon>Terasakiispira</taxon>
    </lineage>
</organism>
<dbReference type="Proteomes" id="UP000094291">
    <property type="component" value="Unassembled WGS sequence"/>
</dbReference>
<feature type="transmembrane region" description="Helical" evidence="6">
    <location>
        <begin position="111"/>
        <end position="127"/>
    </location>
</feature>
<evidence type="ECO:0000256" key="4">
    <source>
        <dbReference type="ARBA" id="ARBA00022989"/>
    </source>
</evidence>
<evidence type="ECO:0000256" key="2">
    <source>
        <dbReference type="ARBA" id="ARBA00008333"/>
    </source>
</evidence>
<reference evidence="7 8" key="1">
    <citation type="submission" date="2016-08" db="EMBL/GenBank/DDBJ databases">
        <authorList>
            <person name="Seilhamer J.J."/>
        </authorList>
    </citation>
    <scope>NUCLEOTIDE SEQUENCE [LARGE SCALE GENOMIC DNA]</scope>
    <source>
        <strain evidence="7 8">PH27A</strain>
    </source>
</reference>
<dbReference type="GO" id="GO:0015093">
    <property type="term" value="F:ferrous iron transmembrane transporter activity"/>
    <property type="evidence" value="ECO:0007669"/>
    <property type="project" value="TreeGrafter"/>
</dbReference>
<feature type="transmembrane region" description="Helical" evidence="6">
    <location>
        <begin position="182"/>
        <end position="202"/>
    </location>
</feature>